<evidence type="ECO:0000256" key="3">
    <source>
        <dbReference type="ARBA" id="ARBA00004322"/>
    </source>
</evidence>
<evidence type="ECO:0000313" key="14">
    <source>
        <dbReference type="Proteomes" id="UP000239560"/>
    </source>
</evidence>
<dbReference type="GO" id="GO:0004519">
    <property type="term" value="F:endonuclease activity"/>
    <property type="evidence" value="ECO:0007669"/>
    <property type="project" value="UniProtKB-KW"/>
</dbReference>
<comment type="caution">
    <text evidence="13">The sequence shown here is derived from an EMBL/GenBank/DDBJ whole genome shotgun (WGS) entry which is preliminary data.</text>
</comment>
<dbReference type="GO" id="GO:0046872">
    <property type="term" value="F:metal ion binding"/>
    <property type="evidence" value="ECO:0007669"/>
    <property type="project" value="UniProtKB-KW"/>
</dbReference>
<reference evidence="13 14" key="1">
    <citation type="journal article" date="2018" name="Elife">
        <title>Functional genomics of lipid metabolism in the oleaginous yeast Rhodosporidium toruloides.</title>
        <authorList>
            <person name="Coradetti S.T."/>
            <person name="Pinel D."/>
            <person name="Geiselman G."/>
            <person name="Ito M."/>
            <person name="Mondo S."/>
            <person name="Reilly M.C."/>
            <person name="Cheng Y.F."/>
            <person name="Bauer S."/>
            <person name="Grigoriev I."/>
            <person name="Gladden J.M."/>
            <person name="Simmons B.A."/>
            <person name="Brem R."/>
            <person name="Arkin A.P."/>
            <person name="Skerker J.M."/>
        </authorList>
    </citation>
    <scope>NUCLEOTIDE SEQUENCE [LARGE SCALE GENOMIC DNA]</scope>
    <source>
        <strain evidence="13 14">NBRC 0880</strain>
    </source>
</reference>
<evidence type="ECO:0000256" key="10">
    <source>
        <dbReference type="ARBA" id="ARBA00023242"/>
    </source>
</evidence>
<keyword evidence="9" id="KW-0234">DNA repair</keyword>
<dbReference type="GO" id="GO:0070260">
    <property type="term" value="F:5'-tyrosyl-DNA phosphodiesterase activity"/>
    <property type="evidence" value="ECO:0007669"/>
    <property type="project" value="TreeGrafter"/>
</dbReference>
<comment type="cofactor">
    <cofactor evidence="2">
        <name>Mg(2+)</name>
        <dbReference type="ChEBI" id="CHEBI:18420"/>
    </cofactor>
</comment>
<feature type="compositionally biased region" description="Basic residues" evidence="11">
    <location>
        <begin position="321"/>
        <end position="331"/>
    </location>
</feature>
<dbReference type="PANTHER" id="PTHR15822">
    <property type="entry name" value="TRAF AND TNF RECEPTOR-ASSOCIATED PROTEIN"/>
    <property type="match status" value="1"/>
</dbReference>
<dbReference type="OrthoDB" id="9975959at2759"/>
<keyword evidence="4" id="KW-0540">Nuclease</keyword>
<evidence type="ECO:0000313" key="13">
    <source>
        <dbReference type="EMBL" id="PRQ72917.1"/>
    </source>
</evidence>
<evidence type="ECO:0000256" key="1">
    <source>
        <dbReference type="ARBA" id="ARBA00001936"/>
    </source>
</evidence>
<feature type="region of interest" description="Disordered" evidence="11">
    <location>
        <begin position="1"/>
        <end position="53"/>
    </location>
</feature>
<evidence type="ECO:0000256" key="2">
    <source>
        <dbReference type="ARBA" id="ARBA00001946"/>
    </source>
</evidence>
<protein>
    <submittedName>
        <fullName evidence="13">Endonuclease/exonuclease/phosphatase</fullName>
    </submittedName>
</protein>
<keyword evidence="8" id="KW-0460">Magnesium</keyword>
<keyword evidence="10" id="KW-0539">Nucleus</keyword>
<keyword evidence="7" id="KW-0378">Hydrolase</keyword>
<evidence type="ECO:0000256" key="11">
    <source>
        <dbReference type="SAM" id="MobiDB-lite"/>
    </source>
</evidence>
<dbReference type="GO" id="GO:0004527">
    <property type="term" value="F:exonuclease activity"/>
    <property type="evidence" value="ECO:0007669"/>
    <property type="project" value="UniProtKB-KW"/>
</dbReference>
<feature type="domain" description="Endonuclease/exonuclease/phosphatase" evidence="12">
    <location>
        <begin position="100"/>
        <end position="422"/>
    </location>
</feature>
<dbReference type="PANTHER" id="PTHR15822:SF4">
    <property type="entry name" value="TYROSYL-DNA PHOSPHODIESTERASE 2"/>
    <property type="match status" value="1"/>
</dbReference>
<proteinExistence type="predicted"/>
<keyword evidence="13" id="KW-0255">Endonuclease</keyword>
<gene>
    <name evidence="13" type="ORF">AAT19DRAFT_16841</name>
</gene>
<evidence type="ECO:0000256" key="7">
    <source>
        <dbReference type="ARBA" id="ARBA00022801"/>
    </source>
</evidence>
<dbReference type="InterPro" id="IPR036691">
    <property type="entry name" value="Endo/exonu/phosph_ase_sf"/>
</dbReference>
<evidence type="ECO:0000259" key="12">
    <source>
        <dbReference type="Pfam" id="PF03372"/>
    </source>
</evidence>
<keyword evidence="6" id="KW-0227">DNA damage</keyword>
<dbReference type="EMBL" id="LCTV02000009">
    <property type="protein sequence ID" value="PRQ72917.1"/>
    <property type="molecule type" value="Genomic_DNA"/>
</dbReference>
<comment type="subcellular location">
    <subcellularLocation>
        <location evidence="3">Nucleus</location>
        <location evidence="3">PML body</location>
    </subcellularLocation>
</comment>
<dbReference type="AlphaFoldDB" id="A0A2T0A4H1"/>
<organism evidence="13 14">
    <name type="scientific">Rhodotorula toruloides</name>
    <name type="common">Yeast</name>
    <name type="synonym">Rhodosporidium toruloides</name>
    <dbReference type="NCBI Taxonomy" id="5286"/>
    <lineage>
        <taxon>Eukaryota</taxon>
        <taxon>Fungi</taxon>
        <taxon>Dikarya</taxon>
        <taxon>Basidiomycota</taxon>
        <taxon>Pucciniomycotina</taxon>
        <taxon>Microbotryomycetes</taxon>
        <taxon>Sporidiobolales</taxon>
        <taxon>Sporidiobolaceae</taxon>
        <taxon>Rhodotorula</taxon>
    </lineage>
</organism>
<dbReference type="Proteomes" id="UP000239560">
    <property type="component" value="Unassembled WGS sequence"/>
</dbReference>
<keyword evidence="13" id="KW-0269">Exonuclease</keyword>
<evidence type="ECO:0000256" key="4">
    <source>
        <dbReference type="ARBA" id="ARBA00022722"/>
    </source>
</evidence>
<feature type="compositionally biased region" description="Basic and acidic residues" evidence="11">
    <location>
        <begin position="332"/>
        <end position="343"/>
    </location>
</feature>
<name>A0A2T0A4H1_RHOTO</name>
<dbReference type="GO" id="GO:0005737">
    <property type="term" value="C:cytoplasm"/>
    <property type="evidence" value="ECO:0007669"/>
    <property type="project" value="TreeGrafter"/>
</dbReference>
<keyword evidence="5" id="KW-0479">Metal-binding</keyword>
<dbReference type="GO" id="GO:0006302">
    <property type="term" value="P:double-strand break repair"/>
    <property type="evidence" value="ECO:0007669"/>
    <property type="project" value="TreeGrafter"/>
</dbReference>
<accession>A0A2T0A4H1</accession>
<dbReference type="Gene3D" id="3.60.10.10">
    <property type="entry name" value="Endonuclease/exonuclease/phosphatase"/>
    <property type="match status" value="1"/>
</dbReference>
<sequence length="437" mass="48951">MPKAPNALKHAARHTRWTPTTRIVAHSHAHSPDGSSSVRRPTPRSAPREQPERDEWTLSWLQRWDKSKGKWIRVDEGALPSDAPLLPFRNSHTKPRLSLMTYNTFSSSPTHTRAQSLALASLIADSGCAFIALQEISAPFYRFLLAQPSFRESGYAISRPEEYWRISGRGSAQRGKEGAREACVVLVKEGLLGRGSEVRVGRLGRGRDEGGKAAIGVRIVSGGREVLRLATSHFSSLHFNAHLRTRQFRTCLSFLSHHFRSSSSIASSSETREDAAQPVCILLGDFNASNASEFDTLTSDSSLDLVDAFDLFSRSYPPSHSHPKKSKKRNRSQRDQEEYREGEQDGDSFRTPPTFGHLYPWIRPPSTLKTRTPKPRKVRRIDRVYLSREDVQVRGYEHRGGQPLEGETDGCGKDGGMFASDHEAVVVEVEVRLGVKW</sequence>
<evidence type="ECO:0000256" key="8">
    <source>
        <dbReference type="ARBA" id="ARBA00022842"/>
    </source>
</evidence>
<evidence type="ECO:0000256" key="5">
    <source>
        <dbReference type="ARBA" id="ARBA00022723"/>
    </source>
</evidence>
<comment type="cofactor">
    <cofactor evidence="1">
        <name>Mn(2+)</name>
        <dbReference type="ChEBI" id="CHEBI:29035"/>
    </cofactor>
</comment>
<feature type="region of interest" description="Disordered" evidence="11">
    <location>
        <begin position="316"/>
        <end position="376"/>
    </location>
</feature>
<dbReference type="InterPro" id="IPR005135">
    <property type="entry name" value="Endo/exonuclease/phosphatase"/>
</dbReference>
<dbReference type="Pfam" id="PF03372">
    <property type="entry name" value="Exo_endo_phos"/>
    <property type="match status" value="1"/>
</dbReference>
<dbReference type="SUPFAM" id="SSF56219">
    <property type="entry name" value="DNase I-like"/>
    <property type="match status" value="1"/>
</dbReference>
<evidence type="ECO:0000256" key="6">
    <source>
        <dbReference type="ARBA" id="ARBA00022763"/>
    </source>
</evidence>
<dbReference type="InterPro" id="IPR051547">
    <property type="entry name" value="TDP2-like"/>
</dbReference>
<dbReference type="GO" id="GO:0003697">
    <property type="term" value="F:single-stranded DNA binding"/>
    <property type="evidence" value="ECO:0007669"/>
    <property type="project" value="TreeGrafter"/>
</dbReference>
<evidence type="ECO:0000256" key="9">
    <source>
        <dbReference type="ARBA" id="ARBA00023204"/>
    </source>
</evidence>